<dbReference type="InterPro" id="IPR051333">
    <property type="entry name" value="CLIP_Serine_Protease"/>
</dbReference>
<organism evidence="2">
    <name type="scientific">Drosophila rhopaloa</name>
    <name type="common">Fruit fly</name>
    <dbReference type="NCBI Taxonomy" id="1041015"/>
    <lineage>
        <taxon>Eukaryota</taxon>
        <taxon>Metazoa</taxon>
        <taxon>Ecdysozoa</taxon>
        <taxon>Arthropoda</taxon>
        <taxon>Hexapoda</taxon>
        <taxon>Insecta</taxon>
        <taxon>Pterygota</taxon>
        <taxon>Neoptera</taxon>
        <taxon>Endopterygota</taxon>
        <taxon>Diptera</taxon>
        <taxon>Brachycera</taxon>
        <taxon>Muscomorpha</taxon>
        <taxon>Ephydroidea</taxon>
        <taxon>Drosophilidae</taxon>
        <taxon>Drosophila</taxon>
        <taxon>Sophophora</taxon>
    </lineage>
</organism>
<sequence>WIRSICIVTGDGLKTSSIVNFSAYGWGATENLYLSPILQTINLSHTPQSCLRFYEESQICAGAERGDTCHGDSGGPLVANITYRGFVFPTLIGVTSYGSKFCNASANYANVTVFRQWIKNTIWLTITMRIRSPCG</sequence>
<dbReference type="Gene3D" id="2.40.10.10">
    <property type="entry name" value="Trypsin-like serine proteases"/>
    <property type="match status" value="1"/>
</dbReference>
<dbReference type="AlphaFoldDB" id="A0A6P4F1C6"/>
<dbReference type="InterPro" id="IPR001254">
    <property type="entry name" value="Trypsin_dom"/>
</dbReference>
<dbReference type="InterPro" id="IPR009003">
    <property type="entry name" value="Peptidase_S1_PA"/>
</dbReference>
<gene>
    <name evidence="2" type="primary">LOC108046090</name>
</gene>
<dbReference type="Pfam" id="PF00089">
    <property type="entry name" value="Trypsin"/>
    <property type="match status" value="1"/>
</dbReference>
<dbReference type="RefSeq" id="XP_016981138.1">
    <property type="nucleotide sequence ID" value="XM_017125649.1"/>
</dbReference>
<dbReference type="PANTHER" id="PTHR24260">
    <property type="match status" value="1"/>
</dbReference>
<dbReference type="SUPFAM" id="SSF50494">
    <property type="entry name" value="Trypsin-like serine proteases"/>
    <property type="match status" value="1"/>
</dbReference>
<dbReference type="PROSITE" id="PS50240">
    <property type="entry name" value="TRYPSIN_DOM"/>
    <property type="match status" value="1"/>
</dbReference>
<accession>A0A6P4F1C6</accession>
<dbReference type="GO" id="GO:0006508">
    <property type="term" value="P:proteolysis"/>
    <property type="evidence" value="ECO:0007669"/>
    <property type="project" value="InterPro"/>
</dbReference>
<feature type="non-terminal residue" evidence="2">
    <location>
        <position position="1"/>
    </location>
</feature>
<dbReference type="PANTHER" id="PTHR24260:SF147">
    <property type="entry name" value="EG:BACR7A4.3 PROTEIN-RELATED"/>
    <property type="match status" value="1"/>
</dbReference>
<name>A0A6P4F1C6_DRORH</name>
<feature type="domain" description="Peptidase S1" evidence="1">
    <location>
        <begin position="1"/>
        <end position="123"/>
    </location>
</feature>
<proteinExistence type="predicted"/>
<dbReference type="OrthoDB" id="6147874at2759"/>
<reference evidence="2" key="1">
    <citation type="submission" date="2025-08" db="UniProtKB">
        <authorList>
            <consortium name="RefSeq"/>
        </authorList>
    </citation>
    <scope>IDENTIFICATION</scope>
</reference>
<evidence type="ECO:0000313" key="2">
    <source>
        <dbReference type="RefSeq" id="XP_016981138.1"/>
    </source>
</evidence>
<dbReference type="InterPro" id="IPR033116">
    <property type="entry name" value="TRYPSIN_SER"/>
</dbReference>
<dbReference type="GO" id="GO:0004252">
    <property type="term" value="F:serine-type endopeptidase activity"/>
    <property type="evidence" value="ECO:0007669"/>
    <property type="project" value="InterPro"/>
</dbReference>
<dbReference type="PROSITE" id="PS00135">
    <property type="entry name" value="TRYPSIN_SER"/>
    <property type="match status" value="1"/>
</dbReference>
<dbReference type="InterPro" id="IPR043504">
    <property type="entry name" value="Peptidase_S1_PA_chymotrypsin"/>
</dbReference>
<evidence type="ECO:0000259" key="1">
    <source>
        <dbReference type="PROSITE" id="PS50240"/>
    </source>
</evidence>
<protein>
    <submittedName>
        <fullName evidence="2">Serine protease easter-like</fullName>
    </submittedName>
</protein>